<keyword evidence="12" id="KW-0012">Acyltransferase</keyword>
<gene>
    <name evidence="16" type="ORF">ALEPTO_LOCUS8162</name>
</gene>
<dbReference type="OrthoDB" id="286734at2759"/>
<keyword evidence="3" id="KW-0444">Lipid biosynthesis</keyword>
<evidence type="ECO:0000256" key="7">
    <source>
        <dbReference type="ARBA" id="ARBA00022989"/>
    </source>
</evidence>
<dbReference type="Gene3D" id="3.40.50.620">
    <property type="entry name" value="HUPs"/>
    <property type="match status" value="1"/>
</dbReference>
<feature type="transmembrane region" description="Helical" evidence="14">
    <location>
        <begin position="382"/>
        <end position="401"/>
    </location>
</feature>
<comment type="caution">
    <text evidence="16">The sequence shown here is derived from an EMBL/GenBank/DDBJ whole genome shotgun (WGS) entry which is preliminary data.</text>
</comment>
<dbReference type="InterPro" id="IPR004299">
    <property type="entry name" value="MBOAT_fam"/>
</dbReference>
<evidence type="ECO:0000256" key="11">
    <source>
        <dbReference type="ARBA" id="ARBA00023264"/>
    </source>
</evidence>
<name>A0A9N9CIB9_9GLOM</name>
<feature type="compositionally biased region" description="Polar residues" evidence="13">
    <location>
        <begin position="11"/>
        <end position="22"/>
    </location>
</feature>
<feature type="compositionally biased region" description="Polar residues" evidence="13">
    <location>
        <begin position="32"/>
        <end position="42"/>
    </location>
</feature>
<dbReference type="GO" id="GO:0003841">
    <property type="term" value="F:1-acylglycerol-3-phosphate O-acyltransferase activity"/>
    <property type="evidence" value="ECO:0007669"/>
    <property type="project" value="TreeGrafter"/>
</dbReference>
<feature type="transmembrane region" description="Helical" evidence="14">
    <location>
        <begin position="717"/>
        <end position="736"/>
    </location>
</feature>
<keyword evidence="9 14" id="KW-0472">Membrane</keyword>
<evidence type="ECO:0000256" key="5">
    <source>
        <dbReference type="ARBA" id="ARBA00022692"/>
    </source>
</evidence>
<evidence type="ECO:0000256" key="13">
    <source>
        <dbReference type="SAM" id="MobiDB-lite"/>
    </source>
</evidence>
<keyword evidence="5 14" id="KW-0812">Transmembrane</keyword>
<dbReference type="SUPFAM" id="SSF52374">
    <property type="entry name" value="Nucleotidylyl transferase"/>
    <property type="match status" value="1"/>
</dbReference>
<accession>A0A9N9CIB9</accession>
<feature type="transmembrane region" description="Helical" evidence="14">
    <location>
        <begin position="799"/>
        <end position="821"/>
    </location>
</feature>
<keyword evidence="6" id="KW-0548">Nucleotidyltransferase</keyword>
<feature type="transmembrane region" description="Helical" evidence="14">
    <location>
        <begin position="574"/>
        <end position="592"/>
    </location>
</feature>
<dbReference type="GO" id="GO:0047184">
    <property type="term" value="F:1-acylglycerophosphocholine O-acyltransferase activity"/>
    <property type="evidence" value="ECO:0007669"/>
    <property type="project" value="TreeGrafter"/>
</dbReference>
<evidence type="ECO:0000313" key="16">
    <source>
        <dbReference type="EMBL" id="CAG8601371.1"/>
    </source>
</evidence>
<evidence type="ECO:0000256" key="9">
    <source>
        <dbReference type="ARBA" id="ARBA00023136"/>
    </source>
</evidence>
<dbReference type="GO" id="GO:0016779">
    <property type="term" value="F:nucleotidyltransferase activity"/>
    <property type="evidence" value="ECO:0007669"/>
    <property type="project" value="UniProtKB-KW"/>
</dbReference>
<dbReference type="PANTHER" id="PTHR13906">
    <property type="entry name" value="PORCUPINE"/>
    <property type="match status" value="1"/>
</dbReference>
<feature type="region of interest" description="Disordered" evidence="13">
    <location>
        <begin position="1"/>
        <end position="65"/>
    </location>
</feature>
<sequence length="851" mass="98437">MSLSSKRKRASNTANSSKQAPPNHTAVDKESTQNATTTTSINYEDDANDLSANSSNSFHTDDEPISSKRPIRIYCDGIFDLFHFGHARMLEQAKKVFKDRDVYLLVGVCDDQLTHEKKGKTVMDEYERAESLRHCKWVDEVIEHAPWAIDQAFLDKHKIDYVAHDDLPYASQDTADVYAFVKEQGKFLPTQRTEGVSTSDLITRIVRDYDQYVRRNLERGVTAKELNLGFLKEQEVNLKKSISEIKSSIHQNWHGTKTELRNDFSELKNDLRQTFAVWEEKSQEYVREFSRRFGAESVVDKLFRRRSRRNTSVDVATSVITGVPSDHLRVLATLMSTYPLALIFRSLPPKNQNLKHLFSLTFAILVMFGMFDVANTASMSRFVTGVYGFLACALLCYVVTVYVKGKWAPRIVFFLAMGHLSISHIYRQLSRTSSDKFDLTGPQMILVIKLTTFAYNVYDGQKPTQVSFELTPYQQSKRITVMPSLLEYLGYVFFFGDFLVGPAFEFMDYRQFITMDMYRISSKNREQHNNEVKQSRKNNILSQINGQILDKQKDDDNDDEKKNLYYIPNGFYPAMQKLMFGLFWIALNMLMAKDFTIEWTLSEEFKKRSFLYRFYYIQIAAFCARFKYYVVWLIAEGACILSGLGFNGYDDKGNVKWNRVTNIDVIAYETADNIKTLLEAWNMNTNKWLKNYVYLRITPSGKKPSFFSTFATFGTSALWHGFFPGYYLTFVSGAFVQSTHRAIRRNIRPLFLTPKLSSYKRIYDLTGWFVTQTTINYLIVPFILLSLRQSLYVWKLNYFTPHIGVILINVLFAMGTGRLLMKACGLLSDRKVLLKQTEKIENVPETGFPDN</sequence>
<dbReference type="GO" id="GO:0005783">
    <property type="term" value="C:endoplasmic reticulum"/>
    <property type="evidence" value="ECO:0007669"/>
    <property type="project" value="TreeGrafter"/>
</dbReference>
<keyword evidence="7 14" id="KW-1133">Transmembrane helix</keyword>
<dbReference type="GO" id="GO:0016020">
    <property type="term" value="C:membrane"/>
    <property type="evidence" value="ECO:0007669"/>
    <property type="project" value="UniProtKB-SubCell"/>
</dbReference>
<dbReference type="InterPro" id="IPR049941">
    <property type="entry name" value="LPLAT_7/PORCN-like"/>
</dbReference>
<dbReference type="PANTHER" id="PTHR13906:SF4">
    <property type="entry name" value="LYSOPHOSPHOLIPID ACYLTRANSFERASE 6"/>
    <property type="match status" value="1"/>
</dbReference>
<evidence type="ECO:0000256" key="3">
    <source>
        <dbReference type="ARBA" id="ARBA00022516"/>
    </source>
</evidence>
<evidence type="ECO:0000256" key="8">
    <source>
        <dbReference type="ARBA" id="ARBA00023098"/>
    </source>
</evidence>
<feature type="transmembrane region" description="Helical" evidence="14">
    <location>
        <begin position="765"/>
        <end position="787"/>
    </location>
</feature>
<dbReference type="Pfam" id="PF03062">
    <property type="entry name" value="MBOAT"/>
    <property type="match status" value="1"/>
</dbReference>
<feature type="compositionally biased region" description="Basic residues" evidence="13">
    <location>
        <begin position="1"/>
        <end position="10"/>
    </location>
</feature>
<dbReference type="GO" id="GO:0030258">
    <property type="term" value="P:lipid modification"/>
    <property type="evidence" value="ECO:0007669"/>
    <property type="project" value="TreeGrafter"/>
</dbReference>
<dbReference type="InterPro" id="IPR041723">
    <property type="entry name" value="CCT"/>
</dbReference>
<reference evidence="16" key="1">
    <citation type="submission" date="2021-06" db="EMBL/GenBank/DDBJ databases">
        <authorList>
            <person name="Kallberg Y."/>
            <person name="Tangrot J."/>
            <person name="Rosling A."/>
        </authorList>
    </citation>
    <scope>NUCLEOTIDE SEQUENCE</scope>
    <source>
        <strain evidence="16">FL130A</strain>
    </source>
</reference>
<dbReference type="InterPro" id="IPR004821">
    <property type="entry name" value="Cyt_trans-like"/>
</dbReference>
<evidence type="ECO:0000256" key="12">
    <source>
        <dbReference type="ARBA" id="ARBA00023315"/>
    </source>
</evidence>
<comment type="subcellular location">
    <subcellularLocation>
        <location evidence="1">Membrane</location>
        <topology evidence="1">Multi-pass membrane protein</topology>
    </subcellularLocation>
</comment>
<proteinExistence type="inferred from homology"/>
<keyword evidence="10" id="KW-0594">Phospholipid biosynthesis</keyword>
<organism evidence="16 17">
    <name type="scientific">Ambispora leptoticha</name>
    <dbReference type="NCBI Taxonomy" id="144679"/>
    <lineage>
        <taxon>Eukaryota</taxon>
        <taxon>Fungi</taxon>
        <taxon>Fungi incertae sedis</taxon>
        <taxon>Mucoromycota</taxon>
        <taxon>Glomeromycotina</taxon>
        <taxon>Glomeromycetes</taxon>
        <taxon>Archaeosporales</taxon>
        <taxon>Ambisporaceae</taxon>
        <taxon>Ambispora</taxon>
    </lineage>
</organism>
<evidence type="ECO:0000313" key="17">
    <source>
        <dbReference type="Proteomes" id="UP000789508"/>
    </source>
</evidence>
<keyword evidence="11" id="KW-1208">Phospholipid metabolism</keyword>
<evidence type="ECO:0000256" key="10">
    <source>
        <dbReference type="ARBA" id="ARBA00023209"/>
    </source>
</evidence>
<evidence type="ECO:0000256" key="14">
    <source>
        <dbReference type="SAM" id="Phobius"/>
    </source>
</evidence>
<evidence type="ECO:0000256" key="4">
    <source>
        <dbReference type="ARBA" id="ARBA00022679"/>
    </source>
</evidence>
<feature type="transmembrane region" description="Helical" evidence="14">
    <location>
        <begin position="356"/>
        <end position="375"/>
    </location>
</feature>
<protein>
    <submittedName>
        <fullName evidence="16">12798_t:CDS:1</fullName>
    </submittedName>
</protein>
<comment type="similarity">
    <text evidence="2">Belongs to the cytidylyltransferase family.</text>
</comment>
<evidence type="ECO:0000256" key="6">
    <source>
        <dbReference type="ARBA" id="ARBA00022695"/>
    </source>
</evidence>
<keyword evidence="8" id="KW-0443">Lipid metabolism</keyword>
<keyword evidence="17" id="KW-1185">Reference proteome</keyword>
<keyword evidence="4" id="KW-0808">Transferase</keyword>
<dbReference type="EMBL" id="CAJVPS010004249">
    <property type="protein sequence ID" value="CAG8601371.1"/>
    <property type="molecule type" value="Genomic_DNA"/>
</dbReference>
<dbReference type="Proteomes" id="UP000789508">
    <property type="component" value="Unassembled WGS sequence"/>
</dbReference>
<feature type="domain" description="Cytidyltransferase-like" evidence="15">
    <location>
        <begin position="74"/>
        <end position="204"/>
    </location>
</feature>
<evidence type="ECO:0000256" key="1">
    <source>
        <dbReference type="ARBA" id="ARBA00004141"/>
    </source>
</evidence>
<dbReference type="InterPro" id="IPR014729">
    <property type="entry name" value="Rossmann-like_a/b/a_fold"/>
</dbReference>
<evidence type="ECO:0000259" key="15">
    <source>
        <dbReference type="Pfam" id="PF01467"/>
    </source>
</evidence>
<dbReference type="Pfam" id="PF01467">
    <property type="entry name" value="CTP_transf_like"/>
    <property type="match status" value="1"/>
</dbReference>
<dbReference type="AlphaFoldDB" id="A0A9N9CIB9"/>
<dbReference type="CDD" id="cd02174">
    <property type="entry name" value="CCT"/>
    <property type="match status" value="1"/>
</dbReference>
<dbReference type="GO" id="GO:0046474">
    <property type="term" value="P:glycerophospholipid biosynthetic process"/>
    <property type="evidence" value="ECO:0007669"/>
    <property type="project" value="TreeGrafter"/>
</dbReference>
<evidence type="ECO:0000256" key="2">
    <source>
        <dbReference type="ARBA" id="ARBA00010101"/>
    </source>
</evidence>
<feature type="transmembrane region" description="Helical" evidence="14">
    <location>
        <begin position="485"/>
        <end position="504"/>
    </location>
</feature>
<dbReference type="NCBIfam" id="TIGR00125">
    <property type="entry name" value="cyt_tran_rel"/>
    <property type="match status" value="1"/>
</dbReference>